<dbReference type="OrthoDB" id="9776488at2"/>
<dbReference type="InterPro" id="IPR032466">
    <property type="entry name" value="Metal_Hydrolase"/>
</dbReference>
<proteinExistence type="inferred from homology"/>
<dbReference type="AlphaFoldDB" id="A0A2T0VBT8"/>
<evidence type="ECO:0000256" key="8">
    <source>
        <dbReference type="PIRSR" id="PIRSR038994-3"/>
    </source>
</evidence>
<dbReference type="GO" id="GO:0046872">
    <property type="term" value="F:metal ion binding"/>
    <property type="evidence" value="ECO:0007669"/>
    <property type="project" value="UniProtKB-KW"/>
</dbReference>
<dbReference type="GO" id="GO:0008448">
    <property type="term" value="F:N-acetylglucosamine-6-phosphate deacetylase activity"/>
    <property type="evidence" value="ECO:0007669"/>
    <property type="project" value="InterPro"/>
</dbReference>
<feature type="binding site" evidence="8">
    <location>
        <position position="126"/>
    </location>
    <ligand>
        <name>Zn(2+)</name>
        <dbReference type="ChEBI" id="CHEBI:29105"/>
    </ligand>
</feature>
<dbReference type="GO" id="GO:0006046">
    <property type="term" value="P:N-acetylglucosamine catabolic process"/>
    <property type="evidence" value="ECO:0007669"/>
    <property type="project" value="TreeGrafter"/>
</dbReference>
<dbReference type="Gene3D" id="3.20.20.140">
    <property type="entry name" value="Metal-dependent hydrolases"/>
    <property type="match status" value="1"/>
</dbReference>
<dbReference type="InterPro" id="IPR011059">
    <property type="entry name" value="Metal-dep_hydrolase_composite"/>
</dbReference>
<evidence type="ECO:0000256" key="4">
    <source>
        <dbReference type="ARBA" id="ARBA00023277"/>
    </source>
</evidence>
<feature type="binding site" evidence="7">
    <location>
        <begin position="304"/>
        <end position="306"/>
    </location>
    <ligand>
        <name>substrate</name>
    </ligand>
</feature>
<reference evidence="10 11" key="1">
    <citation type="submission" date="2018-03" db="EMBL/GenBank/DDBJ databases">
        <title>Genomic Encyclopedia of Type Strains, Phase III (KMG-III): the genomes of soil and plant-associated and newly described type strains.</title>
        <authorList>
            <person name="Whitman W."/>
        </authorList>
    </citation>
    <scope>NUCLEOTIDE SEQUENCE [LARGE SCALE GENOMIC DNA]</scope>
    <source>
        <strain evidence="10 11">CGMCC 1.12484</strain>
    </source>
</reference>
<comment type="caution">
    <text evidence="10">The sequence shown here is derived from an EMBL/GenBank/DDBJ whole genome shotgun (WGS) entry which is preliminary data.</text>
</comment>
<organism evidence="10 11">
    <name type="scientific">Glaciihabitans tibetensis</name>
    <dbReference type="NCBI Taxonomy" id="1266600"/>
    <lineage>
        <taxon>Bacteria</taxon>
        <taxon>Bacillati</taxon>
        <taxon>Actinomycetota</taxon>
        <taxon>Actinomycetes</taxon>
        <taxon>Micrococcales</taxon>
        <taxon>Microbacteriaceae</taxon>
        <taxon>Glaciihabitans</taxon>
    </lineage>
</organism>
<evidence type="ECO:0000256" key="3">
    <source>
        <dbReference type="ARBA" id="ARBA00022801"/>
    </source>
</evidence>
<dbReference type="InterPro" id="IPR003764">
    <property type="entry name" value="GlcNAc_6-P_deAcase"/>
</dbReference>
<evidence type="ECO:0000313" key="10">
    <source>
        <dbReference type="EMBL" id="PRY67649.1"/>
    </source>
</evidence>
<feature type="binding site" evidence="7">
    <location>
        <position position="224"/>
    </location>
    <ligand>
        <name>substrate</name>
    </ligand>
</feature>
<dbReference type="NCBIfam" id="TIGR00221">
    <property type="entry name" value="nagA"/>
    <property type="match status" value="1"/>
</dbReference>
<keyword evidence="3 5" id="KW-0378">Hydrolase</keyword>
<dbReference type="InterPro" id="IPR006680">
    <property type="entry name" value="Amidohydro-rel"/>
</dbReference>
<feature type="binding site" evidence="8">
    <location>
        <position position="192"/>
    </location>
    <ligand>
        <name>Zn(2+)</name>
        <dbReference type="ChEBI" id="CHEBI:29105"/>
    </ligand>
</feature>
<evidence type="ECO:0000313" key="11">
    <source>
        <dbReference type="Proteomes" id="UP000237983"/>
    </source>
</evidence>
<feature type="binding site" evidence="8">
    <location>
        <position position="213"/>
    </location>
    <ligand>
        <name>Zn(2+)</name>
        <dbReference type="ChEBI" id="CHEBI:29105"/>
    </ligand>
</feature>
<name>A0A2T0VBT8_9MICO</name>
<dbReference type="Pfam" id="PF01979">
    <property type="entry name" value="Amidohydro_1"/>
    <property type="match status" value="1"/>
</dbReference>
<comment type="similarity">
    <text evidence="1 5">Belongs to the metallo-dependent hydrolases superfamily. NagA family.</text>
</comment>
<keyword evidence="11" id="KW-1185">Reference proteome</keyword>
<dbReference type="PIRSF" id="PIRSF038994">
    <property type="entry name" value="NagA"/>
    <property type="match status" value="1"/>
</dbReference>
<dbReference type="SUPFAM" id="SSF51556">
    <property type="entry name" value="Metallo-dependent hydrolases"/>
    <property type="match status" value="1"/>
</dbReference>
<comment type="cofactor">
    <cofactor evidence="8">
        <name>a divalent metal cation</name>
        <dbReference type="ChEBI" id="CHEBI:60240"/>
    </cofactor>
    <text evidence="8">Binds 1 divalent metal cation per subunit.</text>
</comment>
<dbReference type="SUPFAM" id="SSF51338">
    <property type="entry name" value="Composite domain of metallo-dependent hydrolases"/>
    <property type="match status" value="1"/>
</dbReference>
<dbReference type="PANTHER" id="PTHR11113:SF14">
    <property type="entry name" value="N-ACETYLGLUCOSAMINE-6-PHOSPHATE DEACETYLASE"/>
    <property type="match status" value="1"/>
</dbReference>
<dbReference type="EMBL" id="PVTL01000006">
    <property type="protein sequence ID" value="PRY67649.1"/>
    <property type="molecule type" value="Genomic_DNA"/>
</dbReference>
<protein>
    <submittedName>
        <fullName evidence="10">N-acetylglucosamine 6-phosphate deacetylase</fullName>
    </submittedName>
</protein>
<feature type="binding site" evidence="7">
    <location>
        <position position="248"/>
    </location>
    <ligand>
        <name>substrate</name>
    </ligand>
</feature>
<feature type="binding site" evidence="7">
    <location>
        <position position="137"/>
    </location>
    <ligand>
        <name>substrate</name>
    </ligand>
</feature>
<evidence type="ECO:0000256" key="1">
    <source>
        <dbReference type="ARBA" id="ARBA00010716"/>
    </source>
</evidence>
<feature type="domain" description="Amidohydrolase-related" evidence="9">
    <location>
        <begin position="52"/>
        <end position="375"/>
    </location>
</feature>
<dbReference type="Proteomes" id="UP000237983">
    <property type="component" value="Unassembled WGS sequence"/>
</dbReference>
<evidence type="ECO:0000256" key="7">
    <source>
        <dbReference type="PIRSR" id="PIRSR038994-2"/>
    </source>
</evidence>
<dbReference type="Gene3D" id="2.30.40.10">
    <property type="entry name" value="Urease, subunit C, domain 1"/>
    <property type="match status" value="1"/>
</dbReference>
<accession>A0A2T0VBT8</accession>
<evidence type="ECO:0000256" key="5">
    <source>
        <dbReference type="PIRNR" id="PIRNR038994"/>
    </source>
</evidence>
<feature type="active site" description="Proton donor/acceptor" evidence="6">
    <location>
        <position position="270"/>
    </location>
</feature>
<gene>
    <name evidence="10" type="ORF">B0I08_106256</name>
</gene>
<sequence length="380" mass="39946">MTTLFSRARKLDAHGQVDDFWMLVEGNSIISVGSGPQHPPADFQVDVAGRRLVPGFLDLHGHGGGGFAFDDGGEHLVRALATHRAHGTTRSVVSLVANPPAELRASLAAIADLARSDPLVLGAHLEGPFMAVGRRGAHNAQFLLEPDPALLEELLNSARGTLRQITIAPELVGAMESIDVLVEAGVVVAIGHSYADFAIAQEAFDRGARLLTHAFNAMSGIHHRAPGPVVAAFEDARVSLELILDGEHVHPDVAALTFRSAPGRVALVTDAMAAAGSTDGDYRLGSLNVAVRDGTALLRGTTTIAGSTLTQDRALRVAITRAHIPAVDAVAALTLTPAKVLGIEHRHGLLAPGFVADAVLLNSAWEVDEVWADGRRIAQR</sequence>
<keyword evidence="2 8" id="KW-0479">Metal-binding</keyword>
<keyword evidence="4 5" id="KW-0119">Carbohydrate metabolism</keyword>
<evidence type="ECO:0000259" key="9">
    <source>
        <dbReference type="Pfam" id="PF01979"/>
    </source>
</evidence>
<feature type="binding site" evidence="7">
    <location>
        <begin position="216"/>
        <end position="217"/>
    </location>
    <ligand>
        <name>substrate</name>
    </ligand>
</feature>
<dbReference type="RefSeq" id="WP_106213389.1">
    <property type="nucleotide sequence ID" value="NZ_PVTL01000006.1"/>
</dbReference>
<dbReference type="PANTHER" id="PTHR11113">
    <property type="entry name" value="N-ACETYLGLUCOSAMINE-6-PHOSPHATE DEACETYLASE"/>
    <property type="match status" value="1"/>
</dbReference>
<evidence type="ECO:0000256" key="2">
    <source>
        <dbReference type="ARBA" id="ARBA00022723"/>
    </source>
</evidence>
<evidence type="ECO:0000256" key="6">
    <source>
        <dbReference type="PIRSR" id="PIRSR038994-1"/>
    </source>
</evidence>